<comment type="caution">
    <text evidence="1">The sequence shown here is derived from an EMBL/GenBank/DDBJ whole genome shotgun (WGS) entry which is preliminary data.</text>
</comment>
<dbReference type="OrthoDB" id="6916224at2759"/>
<evidence type="ECO:0000313" key="1">
    <source>
        <dbReference type="EMBL" id="CAG5024896.1"/>
    </source>
</evidence>
<evidence type="ECO:0000313" key="2">
    <source>
        <dbReference type="Proteomes" id="UP000691718"/>
    </source>
</evidence>
<gene>
    <name evidence="1" type="ORF">PAPOLLO_LOCUS18225</name>
</gene>
<name>A0A8S3XNY8_PARAO</name>
<protein>
    <submittedName>
        <fullName evidence="1">(apollo) hypothetical protein</fullName>
    </submittedName>
</protein>
<accession>A0A8S3XNY8</accession>
<organism evidence="1 2">
    <name type="scientific">Parnassius apollo</name>
    <name type="common">Apollo butterfly</name>
    <name type="synonym">Papilio apollo</name>
    <dbReference type="NCBI Taxonomy" id="110799"/>
    <lineage>
        <taxon>Eukaryota</taxon>
        <taxon>Metazoa</taxon>
        <taxon>Ecdysozoa</taxon>
        <taxon>Arthropoda</taxon>
        <taxon>Hexapoda</taxon>
        <taxon>Insecta</taxon>
        <taxon>Pterygota</taxon>
        <taxon>Neoptera</taxon>
        <taxon>Endopterygota</taxon>
        <taxon>Lepidoptera</taxon>
        <taxon>Glossata</taxon>
        <taxon>Ditrysia</taxon>
        <taxon>Papilionoidea</taxon>
        <taxon>Papilionidae</taxon>
        <taxon>Parnassiinae</taxon>
        <taxon>Parnassini</taxon>
        <taxon>Parnassius</taxon>
        <taxon>Parnassius</taxon>
    </lineage>
</organism>
<dbReference type="AlphaFoldDB" id="A0A8S3XNY8"/>
<dbReference type="Proteomes" id="UP000691718">
    <property type="component" value="Unassembled WGS sequence"/>
</dbReference>
<dbReference type="EMBL" id="CAJQZP010001167">
    <property type="protein sequence ID" value="CAG5024896.1"/>
    <property type="molecule type" value="Genomic_DNA"/>
</dbReference>
<sequence length="88" mass="9512">MSRKMFSGTNSFMGLEEAIAAVTADSDDDCEYDLAIISPDSSVVTDEEKGSDEDMVTYTLLRDVPGNIEVIIRAEGRTIGRKTSSSEA</sequence>
<reference evidence="1" key="1">
    <citation type="submission" date="2021-04" db="EMBL/GenBank/DDBJ databases">
        <authorList>
            <person name="Tunstrom K."/>
        </authorList>
    </citation>
    <scope>NUCLEOTIDE SEQUENCE</scope>
</reference>
<proteinExistence type="predicted"/>
<keyword evidence="2" id="KW-1185">Reference proteome</keyword>